<feature type="region of interest" description="Disordered" evidence="1">
    <location>
        <begin position="80"/>
        <end position="109"/>
    </location>
</feature>
<dbReference type="Proteomes" id="UP000798951">
    <property type="component" value="Unassembled WGS sequence"/>
</dbReference>
<evidence type="ECO:0000256" key="1">
    <source>
        <dbReference type="SAM" id="MobiDB-lite"/>
    </source>
</evidence>
<dbReference type="EMBL" id="VMSD01000005">
    <property type="protein sequence ID" value="KAF0846157.1"/>
    <property type="molecule type" value="Genomic_DNA"/>
</dbReference>
<gene>
    <name evidence="2" type="ORF">FNL39_10568</name>
</gene>
<accession>A0ABQ6YK43</accession>
<evidence type="ECO:0000313" key="3">
    <source>
        <dbReference type="Proteomes" id="UP000798951"/>
    </source>
</evidence>
<name>A0ABQ6YK43_9NOCA</name>
<reference evidence="2 3" key="1">
    <citation type="submission" date="2019-07" db="EMBL/GenBank/DDBJ databases">
        <title>Genomic Encyclopedia of Type Strains, Phase IV (KMG-IV): sequencing the most valuable type-strain genomes for metagenomic binning, comparative biology and taxonomic classification.</title>
        <authorList>
            <person name="Goeker M."/>
        </authorList>
    </citation>
    <scope>NUCLEOTIDE SEQUENCE [LARGE SCALE GENOMIC DNA]</scope>
    <source>
        <strain evidence="2 3">DSM 44831</strain>
    </source>
</reference>
<protein>
    <submittedName>
        <fullName evidence="2">Uncharacterized protein</fullName>
    </submittedName>
</protein>
<comment type="caution">
    <text evidence="2">The sequence shown here is derived from an EMBL/GenBank/DDBJ whole genome shotgun (WGS) entry which is preliminary data.</text>
</comment>
<proteinExistence type="predicted"/>
<keyword evidence="3" id="KW-1185">Reference proteome</keyword>
<evidence type="ECO:0000313" key="2">
    <source>
        <dbReference type="EMBL" id="KAF0846157.1"/>
    </source>
</evidence>
<sequence length="269" mass="28412">MGGGVASHPGLLVRTTYRTASRVAARVCCRRAVHLGPRPAAFPVIWRYSSAPPAAFPATRRYSSAPPAAFPATRRYSSAPPAAFPATRRYSSPRPTAFPATQHHSSAPPTALPATPHYLGVLCTTKVLGCVCWSAGALERGPDGPRVRSRCSRFAHAQRLLTRGRAATPLRGGPSSGSGRAGLGVLSWRTAGDPVRGGYHSSSRPTTPSLMALLGSAACRTSSPTALLGSANCRASSATFTLVRHLSRFQPYGITRVRDLPHFQPYGTT</sequence>
<organism evidence="2 3">
    <name type="scientific">Nocardia caishijiensis</name>
    <dbReference type="NCBI Taxonomy" id="184756"/>
    <lineage>
        <taxon>Bacteria</taxon>
        <taxon>Bacillati</taxon>
        <taxon>Actinomycetota</taxon>
        <taxon>Actinomycetes</taxon>
        <taxon>Mycobacteriales</taxon>
        <taxon>Nocardiaceae</taxon>
        <taxon>Nocardia</taxon>
    </lineage>
</organism>